<evidence type="ECO:0000256" key="4">
    <source>
        <dbReference type="ARBA" id="ARBA00022771"/>
    </source>
</evidence>
<dbReference type="PROSITE" id="PS50188">
    <property type="entry name" value="B302_SPRY"/>
    <property type="match status" value="1"/>
</dbReference>
<evidence type="ECO:0000256" key="3">
    <source>
        <dbReference type="ARBA" id="ARBA00022723"/>
    </source>
</evidence>
<dbReference type="InterPro" id="IPR013083">
    <property type="entry name" value="Znf_RING/FYVE/PHD"/>
</dbReference>
<dbReference type="InterPro" id="IPR003879">
    <property type="entry name" value="Butyrophylin_SPRY"/>
</dbReference>
<dbReference type="GO" id="GO:0008270">
    <property type="term" value="F:zinc ion binding"/>
    <property type="evidence" value="ECO:0007669"/>
    <property type="project" value="UniProtKB-KW"/>
</dbReference>
<dbReference type="InterPro" id="IPR043136">
    <property type="entry name" value="B30.2/SPRY_sf"/>
</dbReference>
<dbReference type="InterPro" id="IPR006574">
    <property type="entry name" value="PRY"/>
</dbReference>
<dbReference type="Pfam" id="PF00622">
    <property type="entry name" value="SPRY"/>
    <property type="match status" value="1"/>
</dbReference>
<keyword evidence="4 7" id="KW-0863">Zinc-finger</keyword>
<dbReference type="SUPFAM" id="SSF57850">
    <property type="entry name" value="RING/U-box"/>
    <property type="match status" value="1"/>
</dbReference>
<evidence type="ECO:0000313" key="12">
    <source>
        <dbReference type="Proteomes" id="UP000694545"/>
    </source>
</evidence>
<dbReference type="InterPro" id="IPR013320">
    <property type="entry name" value="ConA-like_dom_sf"/>
</dbReference>
<name>A0A8D2KSJ4_VARKO</name>
<comment type="similarity">
    <text evidence="1">Belongs to the ohanin/vespryn family.</text>
</comment>
<feature type="domain" description="RING-type" evidence="9">
    <location>
        <begin position="12"/>
        <end position="53"/>
    </location>
</feature>
<dbReference type="Pfam" id="PF15227">
    <property type="entry name" value="zf-C3HC4_4"/>
    <property type="match status" value="1"/>
</dbReference>
<dbReference type="InterPro" id="IPR003877">
    <property type="entry name" value="SPRY_dom"/>
</dbReference>
<feature type="domain" description="B30.2/SPRY" evidence="10">
    <location>
        <begin position="235"/>
        <end position="441"/>
    </location>
</feature>
<evidence type="ECO:0000259" key="10">
    <source>
        <dbReference type="PROSITE" id="PS50188"/>
    </source>
</evidence>
<keyword evidence="12" id="KW-1185">Reference proteome</keyword>
<dbReference type="Gene3D" id="3.30.160.60">
    <property type="entry name" value="Classic Zinc Finger"/>
    <property type="match status" value="1"/>
</dbReference>
<evidence type="ECO:0000256" key="8">
    <source>
        <dbReference type="SAM" id="MobiDB-lite"/>
    </source>
</evidence>
<evidence type="ECO:0000259" key="9">
    <source>
        <dbReference type="PROSITE" id="PS50089"/>
    </source>
</evidence>
<proteinExistence type="inferred from homology"/>
<feature type="region of interest" description="Disordered" evidence="8">
    <location>
        <begin position="113"/>
        <end position="133"/>
    </location>
</feature>
<keyword evidence="5" id="KW-0862">Zinc</keyword>
<dbReference type="Gene3D" id="3.30.40.10">
    <property type="entry name" value="Zinc/RING finger domain, C3HC4 (zinc finger)"/>
    <property type="match status" value="1"/>
</dbReference>
<organism evidence="11 12">
    <name type="scientific">Varanus komodoensis</name>
    <name type="common">Komodo dragon</name>
    <dbReference type="NCBI Taxonomy" id="61221"/>
    <lineage>
        <taxon>Eukaryota</taxon>
        <taxon>Metazoa</taxon>
        <taxon>Chordata</taxon>
        <taxon>Craniata</taxon>
        <taxon>Vertebrata</taxon>
        <taxon>Euteleostomi</taxon>
        <taxon>Lepidosauria</taxon>
        <taxon>Squamata</taxon>
        <taxon>Bifurcata</taxon>
        <taxon>Unidentata</taxon>
        <taxon>Episquamata</taxon>
        <taxon>Toxicofera</taxon>
        <taxon>Anguimorpha</taxon>
        <taxon>Paleoanguimorpha</taxon>
        <taxon>Varanoidea</taxon>
        <taxon>Varanidae</taxon>
        <taxon>Varanus</taxon>
    </lineage>
</organism>
<dbReference type="InterPro" id="IPR001870">
    <property type="entry name" value="B30.2/SPRY"/>
</dbReference>
<dbReference type="SMART" id="SM00184">
    <property type="entry name" value="RING"/>
    <property type="match status" value="1"/>
</dbReference>
<dbReference type="SUPFAM" id="SSF49899">
    <property type="entry name" value="Concanavalin A-like lectins/glucanases"/>
    <property type="match status" value="1"/>
</dbReference>
<dbReference type="InterPro" id="IPR001841">
    <property type="entry name" value="Znf_RING"/>
</dbReference>
<reference evidence="11" key="1">
    <citation type="submission" date="2025-08" db="UniProtKB">
        <authorList>
            <consortium name="Ensembl"/>
        </authorList>
    </citation>
    <scope>IDENTIFICATION</scope>
</reference>
<dbReference type="SMART" id="SM00589">
    <property type="entry name" value="PRY"/>
    <property type="match status" value="1"/>
</dbReference>
<keyword evidence="3" id="KW-0479">Metal-binding</keyword>
<dbReference type="PROSITE" id="PS50089">
    <property type="entry name" value="ZF_RING_2"/>
    <property type="match status" value="1"/>
</dbReference>
<dbReference type="Proteomes" id="UP000694545">
    <property type="component" value="Unplaced"/>
</dbReference>
<keyword evidence="2" id="KW-0800">Toxin</keyword>
<accession>A0A8D2KSJ4</accession>
<reference evidence="11" key="2">
    <citation type="submission" date="2025-09" db="UniProtKB">
        <authorList>
            <consortium name="Ensembl"/>
        </authorList>
    </citation>
    <scope>IDENTIFICATION</scope>
</reference>
<dbReference type="PANTHER" id="PTHR24103">
    <property type="entry name" value="E3 UBIQUITIN-PROTEIN LIGASE TRIM"/>
    <property type="match status" value="1"/>
</dbReference>
<keyword evidence="2" id="KW-0528">Neurotoxin</keyword>
<comment type="function">
    <text evidence="6">Neurotoxin that produces dose-dependent hypolocomotion and hyperalgesia in mice. May directly act on the central nervous system, as it is 6500-fold more potent when administered intracerebroventricularly than intraperitoneal.</text>
</comment>
<dbReference type="Ensembl" id="ENSVKKT00000004143.1">
    <property type="protein sequence ID" value="ENSVKKP00000004032.1"/>
    <property type="gene ID" value="ENSVKKG00000003026.1"/>
</dbReference>
<protein>
    <submittedName>
        <fullName evidence="11">Uncharacterized protein</fullName>
    </submittedName>
</protein>
<dbReference type="PRINTS" id="PR01407">
    <property type="entry name" value="BUTYPHLNCDUF"/>
</dbReference>
<dbReference type="SMART" id="SM00449">
    <property type="entry name" value="SPRY"/>
    <property type="match status" value="1"/>
</dbReference>
<dbReference type="InterPro" id="IPR050143">
    <property type="entry name" value="TRIM/RBCC"/>
</dbReference>
<sequence>MVSVEFVYETTCPLCLEPFKVPVMVDCGDNFCQDCLIQFWEETSADSSCPQCRAAVRYRSFMPNWKLAKFVELVKRLQEDKYRKDESRECAVQQEPLKVVCEEGQALIYVSSDKSKEHQDHSSVPTEEASQETKVGGEGEYLRFLLGGFCVDKQMEKEEEKDKGAFEGLLTFLEEKQRLWLDQLEKLKEEAKHGLEEDFAKMSVKIALLSELTTEIEETCQQSTSKFLQVSNCNSSFFCRHPLSSLPPSPPAVDVILDVYTAHPHLVVSMDMKDVKLTSKKKSEWWRKKMLVNPSRFFWEPCVLGCEKLVSGVHWWVVEVSGTGSWAVGATVETVRRGRTLLNPEEGTWALGKPYSGTFSAQDVLALTFPEPTLLSLSNNLKKILVVLNYEGGSVDFFDADNNRALFKFRTDTFDGESIRPYFQVRECGLSLKNANKSRQAKGFPVPLK</sequence>
<dbReference type="AlphaFoldDB" id="A0A8D2KSJ4"/>
<evidence type="ECO:0000256" key="5">
    <source>
        <dbReference type="ARBA" id="ARBA00022833"/>
    </source>
</evidence>
<evidence type="ECO:0000313" key="11">
    <source>
        <dbReference type="Ensembl" id="ENSVKKP00000004032.1"/>
    </source>
</evidence>
<evidence type="ECO:0000256" key="1">
    <source>
        <dbReference type="ARBA" id="ARBA00009651"/>
    </source>
</evidence>
<dbReference type="Gene3D" id="2.60.120.920">
    <property type="match status" value="1"/>
</dbReference>
<dbReference type="Pfam" id="PF13765">
    <property type="entry name" value="PRY"/>
    <property type="match status" value="1"/>
</dbReference>
<evidence type="ECO:0000256" key="7">
    <source>
        <dbReference type="PROSITE-ProRule" id="PRU00175"/>
    </source>
</evidence>
<evidence type="ECO:0000256" key="2">
    <source>
        <dbReference type="ARBA" id="ARBA00022699"/>
    </source>
</evidence>
<evidence type="ECO:0000256" key="6">
    <source>
        <dbReference type="ARBA" id="ARBA00034460"/>
    </source>
</evidence>